<evidence type="ECO:0000256" key="3">
    <source>
        <dbReference type="SAM" id="MobiDB-lite"/>
    </source>
</evidence>
<dbReference type="AlphaFoldDB" id="A0A402B3F3"/>
<dbReference type="SMART" id="SM00563">
    <property type="entry name" value="PlsC"/>
    <property type="match status" value="1"/>
</dbReference>
<dbReference type="PANTHER" id="PTHR10434:SF11">
    <property type="entry name" value="1-ACYL-SN-GLYCEROL-3-PHOSPHATE ACYLTRANSFERASE"/>
    <property type="match status" value="1"/>
</dbReference>
<dbReference type="EMBL" id="BIFT01000001">
    <property type="protein sequence ID" value="GCE25876.1"/>
    <property type="molecule type" value="Genomic_DNA"/>
</dbReference>
<feature type="region of interest" description="Disordered" evidence="3">
    <location>
        <begin position="1"/>
        <end position="30"/>
    </location>
</feature>
<dbReference type="GO" id="GO:0003841">
    <property type="term" value="F:1-acylglycerol-3-phosphate O-acyltransferase activity"/>
    <property type="evidence" value="ECO:0007669"/>
    <property type="project" value="TreeGrafter"/>
</dbReference>
<evidence type="ECO:0000313" key="6">
    <source>
        <dbReference type="Proteomes" id="UP000287171"/>
    </source>
</evidence>
<gene>
    <name evidence="5" type="ORF">KDA_13600</name>
</gene>
<evidence type="ECO:0000259" key="4">
    <source>
        <dbReference type="SMART" id="SM00563"/>
    </source>
</evidence>
<dbReference type="GO" id="GO:0006654">
    <property type="term" value="P:phosphatidic acid biosynthetic process"/>
    <property type="evidence" value="ECO:0007669"/>
    <property type="project" value="TreeGrafter"/>
</dbReference>
<reference evidence="6" key="1">
    <citation type="submission" date="2018-12" db="EMBL/GenBank/DDBJ databases">
        <title>Tengunoibacter tsumagoiensis gen. nov., sp. nov., Dictyobacter kobayashii sp. nov., D. alpinus sp. nov., and D. joshuensis sp. nov. and description of Dictyobacteraceae fam. nov. within the order Ktedonobacterales isolated from Tengu-no-mugimeshi.</title>
        <authorList>
            <person name="Wang C.M."/>
            <person name="Zheng Y."/>
            <person name="Sakai Y."/>
            <person name="Toyoda A."/>
            <person name="Minakuchi Y."/>
            <person name="Abe K."/>
            <person name="Yokota A."/>
            <person name="Yabe S."/>
        </authorList>
    </citation>
    <scope>NUCLEOTIDE SEQUENCE [LARGE SCALE GENOMIC DNA]</scope>
    <source>
        <strain evidence="6">Uno16</strain>
    </source>
</reference>
<keyword evidence="1 5" id="KW-0808">Transferase</keyword>
<comment type="caution">
    <text evidence="5">The sequence shown here is derived from an EMBL/GenBank/DDBJ whole genome shotgun (WGS) entry which is preliminary data.</text>
</comment>
<protein>
    <submittedName>
        <fullName evidence="5">1-acyl-sn-glycerol-3-phosphate acyltransferase</fullName>
    </submittedName>
</protein>
<dbReference type="RefSeq" id="WP_126626409.1">
    <property type="nucleotide sequence ID" value="NZ_BIFT01000001.1"/>
</dbReference>
<dbReference type="CDD" id="cd07989">
    <property type="entry name" value="LPLAT_AGPAT-like"/>
    <property type="match status" value="1"/>
</dbReference>
<proteinExistence type="predicted"/>
<dbReference type="InterPro" id="IPR002123">
    <property type="entry name" value="Plipid/glycerol_acylTrfase"/>
</dbReference>
<feature type="domain" description="Phospholipid/glycerol acyltransferase" evidence="4">
    <location>
        <begin position="72"/>
        <end position="183"/>
    </location>
</feature>
<keyword evidence="2 5" id="KW-0012">Acyltransferase</keyword>
<accession>A0A402B3F3</accession>
<dbReference type="PANTHER" id="PTHR10434">
    <property type="entry name" value="1-ACYL-SN-GLYCEROL-3-PHOSPHATE ACYLTRANSFERASE"/>
    <property type="match status" value="1"/>
</dbReference>
<evidence type="ECO:0000313" key="5">
    <source>
        <dbReference type="EMBL" id="GCE25876.1"/>
    </source>
</evidence>
<keyword evidence="6" id="KW-1185">Reference proteome</keyword>
<name>A0A402B3F3_9CHLR</name>
<feature type="compositionally biased region" description="Low complexity" evidence="3">
    <location>
        <begin position="1"/>
        <end position="20"/>
    </location>
</feature>
<dbReference type="Pfam" id="PF01553">
    <property type="entry name" value="Acyltransferase"/>
    <property type="match status" value="1"/>
</dbReference>
<dbReference type="OrthoDB" id="9803035at2"/>
<dbReference type="SUPFAM" id="SSF69593">
    <property type="entry name" value="Glycerol-3-phosphate (1)-acyltransferase"/>
    <property type="match status" value="1"/>
</dbReference>
<evidence type="ECO:0000256" key="2">
    <source>
        <dbReference type="ARBA" id="ARBA00023315"/>
    </source>
</evidence>
<sequence length="255" mass="28268">MKQDINAADSSKNAAATAKSQPTKKPEKNLYEPYSTPRVLYEVIRFIAKAAFFLFARVHLRGRYNVPKKGPYIIASNHISWTDVPLVPSYIPGKVVYMAKEESFHSKVGWLVRFLGAFPVKRGEGDRQAIRAAQEQLKQKKVFIIFPEGTRSKTHTLGKAHAGLGMIALRSGVPVIPVAIWGSENALKKFGAHVTISYGEPMLLKPKGSKITREDIAEATDEVMKRIAEMLPERYRGVYGDNATTPPAVDTTSVN</sequence>
<evidence type="ECO:0000256" key="1">
    <source>
        <dbReference type="ARBA" id="ARBA00022679"/>
    </source>
</evidence>
<dbReference type="Proteomes" id="UP000287171">
    <property type="component" value="Unassembled WGS sequence"/>
</dbReference>
<organism evidence="5 6">
    <name type="scientific">Dictyobacter alpinus</name>
    <dbReference type="NCBI Taxonomy" id="2014873"/>
    <lineage>
        <taxon>Bacteria</taxon>
        <taxon>Bacillati</taxon>
        <taxon>Chloroflexota</taxon>
        <taxon>Ktedonobacteria</taxon>
        <taxon>Ktedonobacterales</taxon>
        <taxon>Dictyobacteraceae</taxon>
        <taxon>Dictyobacter</taxon>
    </lineage>
</organism>